<protein>
    <submittedName>
        <fullName evidence="2">Peptide chain release factor 2</fullName>
    </submittedName>
</protein>
<dbReference type="Pfam" id="PF03462">
    <property type="entry name" value="PCRF"/>
    <property type="match status" value="1"/>
</dbReference>
<dbReference type="AlphaFoldDB" id="W7CSZ6"/>
<sequence>MSEPGFWDNQEQAQVKINESNSLKAQFDVFHTIDAQQEELEMMYEMLKEEPDEELQADTEIELKKISKSDCGL</sequence>
<dbReference type="Proteomes" id="UP000019243">
    <property type="component" value="Unassembled WGS sequence"/>
</dbReference>
<dbReference type="EMBL" id="AODH01000022">
    <property type="protein sequence ID" value="EUJ40032.1"/>
    <property type="molecule type" value="Genomic_DNA"/>
</dbReference>
<name>W7CSZ6_9LIST</name>
<gene>
    <name evidence="2" type="ORF">BCAMP_06290</name>
</gene>
<proteinExistence type="predicted"/>
<feature type="domain" description="Peptide chain release factor" evidence="1">
    <location>
        <begin position="1"/>
        <end position="68"/>
    </location>
</feature>
<keyword evidence="3" id="KW-1185">Reference proteome</keyword>
<reference evidence="2 3" key="1">
    <citation type="submission" date="2012-12" db="EMBL/GenBank/DDBJ databases">
        <title>Novel taxa of Listeriaceae from agricultural environments in the United States.</title>
        <authorList>
            <person name="den Bakker H.C."/>
            <person name="Allred A."/>
            <person name="Warchocki S."/>
            <person name="Wright E.M."/>
            <person name="Burrell A."/>
            <person name="Nightingale K.K."/>
            <person name="Kephart D."/>
            <person name="Wiedmann M."/>
        </authorList>
    </citation>
    <scope>NUCLEOTIDE SEQUENCE [LARGE SCALE GENOMIC DNA]</scope>
    <source>
        <strain evidence="2 3">FSL F6-1037</strain>
    </source>
</reference>
<dbReference type="InterPro" id="IPR045853">
    <property type="entry name" value="Pep_chain_release_fac_I_sf"/>
</dbReference>
<accession>W7CSZ6</accession>
<dbReference type="STRING" id="1265861.BCAMP_06290"/>
<dbReference type="SUPFAM" id="SSF75620">
    <property type="entry name" value="Release factor"/>
    <property type="match status" value="1"/>
</dbReference>
<dbReference type="InterPro" id="IPR005139">
    <property type="entry name" value="PCRF"/>
</dbReference>
<evidence type="ECO:0000313" key="3">
    <source>
        <dbReference type="Proteomes" id="UP000019243"/>
    </source>
</evidence>
<dbReference type="GO" id="GO:0006415">
    <property type="term" value="P:translational termination"/>
    <property type="evidence" value="ECO:0007669"/>
    <property type="project" value="InterPro"/>
</dbReference>
<evidence type="ECO:0000313" key="2">
    <source>
        <dbReference type="EMBL" id="EUJ40032.1"/>
    </source>
</evidence>
<dbReference type="Gene3D" id="1.20.58.410">
    <property type="entry name" value="Release factor"/>
    <property type="match status" value="1"/>
</dbReference>
<comment type="caution">
    <text evidence="2">The sequence shown here is derived from an EMBL/GenBank/DDBJ whole genome shotgun (WGS) entry which is preliminary data.</text>
</comment>
<organism evidence="2 3">
    <name type="scientific">Brochothrix campestris FSL F6-1037</name>
    <dbReference type="NCBI Taxonomy" id="1265861"/>
    <lineage>
        <taxon>Bacteria</taxon>
        <taxon>Bacillati</taxon>
        <taxon>Bacillota</taxon>
        <taxon>Bacilli</taxon>
        <taxon>Bacillales</taxon>
        <taxon>Listeriaceae</taxon>
        <taxon>Brochothrix</taxon>
    </lineage>
</organism>
<evidence type="ECO:0000259" key="1">
    <source>
        <dbReference type="Pfam" id="PF03462"/>
    </source>
</evidence>